<keyword evidence="1" id="KW-0812">Transmembrane</keyword>
<dbReference type="InterPro" id="IPR000620">
    <property type="entry name" value="EamA_dom"/>
</dbReference>
<dbReference type="EMBL" id="CP089983">
    <property type="protein sequence ID" value="WXB07097.1"/>
    <property type="molecule type" value="Genomic_DNA"/>
</dbReference>
<protein>
    <submittedName>
        <fullName evidence="3">DMT family transporter</fullName>
    </submittedName>
</protein>
<feature type="transmembrane region" description="Helical" evidence="1">
    <location>
        <begin position="243"/>
        <end position="260"/>
    </location>
</feature>
<gene>
    <name evidence="3" type="ORF">LVJ94_07600</name>
</gene>
<dbReference type="SUPFAM" id="SSF103481">
    <property type="entry name" value="Multidrug resistance efflux transporter EmrE"/>
    <property type="match status" value="2"/>
</dbReference>
<feature type="transmembrane region" description="Helical" evidence="1">
    <location>
        <begin position="179"/>
        <end position="198"/>
    </location>
</feature>
<feature type="transmembrane region" description="Helical" evidence="1">
    <location>
        <begin position="68"/>
        <end position="90"/>
    </location>
</feature>
<organism evidence="3 4">
    <name type="scientific">Pendulispora rubella</name>
    <dbReference type="NCBI Taxonomy" id="2741070"/>
    <lineage>
        <taxon>Bacteria</taxon>
        <taxon>Pseudomonadati</taxon>
        <taxon>Myxococcota</taxon>
        <taxon>Myxococcia</taxon>
        <taxon>Myxococcales</taxon>
        <taxon>Sorangiineae</taxon>
        <taxon>Pendulisporaceae</taxon>
        <taxon>Pendulispora</taxon>
    </lineage>
</organism>
<name>A0ABZ2L8K9_9BACT</name>
<dbReference type="Pfam" id="PF00892">
    <property type="entry name" value="EamA"/>
    <property type="match status" value="1"/>
</dbReference>
<feature type="domain" description="EamA" evidence="2">
    <location>
        <begin position="162"/>
        <end position="281"/>
    </location>
</feature>
<feature type="transmembrane region" description="Helical" evidence="1">
    <location>
        <begin position="210"/>
        <end position="231"/>
    </location>
</feature>
<evidence type="ECO:0000256" key="1">
    <source>
        <dbReference type="SAM" id="Phobius"/>
    </source>
</evidence>
<sequence length="287" mass="29115">MDRGIARGVAAASAAQWILGSSAAVSALLVAYPVFGGQAIRYTFAAIILLVLCRLRGLSFVPLRGFDLVRLVLLACTGLVGFNVCIQLALRYTAPTTLGTIIGCTPVVLALLTPLLARKPPSLRLLGAGAVVSLGAGIAQGFGGGHPLGFLFSAGALAGEVLFSLLAVSLLPKLGVLRLSTYLCVLAVPMFATLGFVVDGSNVLRMPTSAELFALAYLTLILSALGFLIWYSALERLGAARTGLFCGLAPVAAAATSAMLGTGRPGLAEIAGTALVAIGVVYGIGAG</sequence>
<dbReference type="InterPro" id="IPR037185">
    <property type="entry name" value="EmrE-like"/>
</dbReference>
<keyword evidence="1" id="KW-1133">Transmembrane helix</keyword>
<evidence type="ECO:0000313" key="4">
    <source>
        <dbReference type="Proteomes" id="UP001374803"/>
    </source>
</evidence>
<keyword evidence="1" id="KW-0472">Membrane</keyword>
<feature type="transmembrane region" description="Helical" evidence="1">
    <location>
        <begin position="148"/>
        <end position="172"/>
    </location>
</feature>
<accession>A0ABZ2L8K9</accession>
<dbReference type="RefSeq" id="WP_394836757.1">
    <property type="nucleotide sequence ID" value="NZ_CP089929.1"/>
</dbReference>
<feature type="transmembrane region" description="Helical" evidence="1">
    <location>
        <begin position="123"/>
        <end position="142"/>
    </location>
</feature>
<feature type="transmembrane region" description="Helical" evidence="1">
    <location>
        <begin position="96"/>
        <end position="116"/>
    </location>
</feature>
<keyword evidence="4" id="KW-1185">Reference proteome</keyword>
<dbReference type="Proteomes" id="UP001374803">
    <property type="component" value="Chromosome"/>
</dbReference>
<feature type="transmembrane region" description="Helical" evidence="1">
    <location>
        <begin position="39"/>
        <end position="56"/>
    </location>
</feature>
<proteinExistence type="predicted"/>
<evidence type="ECO:0000313" key="3">
    <source>
        <dbReference type="EMBL" id="WXB07097.1"/>
    </source>
</evidence>
<reference evidence="3" key="1">
    <citation type="submission" date="2021-12" db="EMBL/GenBank/DDBJ databases">
        <title>Discovery of the Pendulisporaceae a myxobacterial family with distinct sporulation behavior and unique specialized metabolism.</title>
        <authorList>
            <person name="Garcia R."/>
            <person name="Popoff A."/>
            <person name="Bader C.D."/>
            <person name="Loehr J."/>
            <person name="Walesch S."/>
            <person name="Walt C."/>
            <person name="Boldt J."/>
            <person name="Bunk B."/>
            <person name="Haeckl F.J.F.P.J."/>
            <person name="Gunesch A.P."/>
            <person name="Birkelbach J."/>
            <person name="Nuebel U."/>
            <person name="Pietschmann T."/>
            <person name="Bach T."/>
            <person name="Mueller R."/>
        </authorList>
    </citation>
    <scope>NUCLEOTIDE SEQUENCE</scope>
    <source>
        <strain evidence="3">MSr11367</strain>
    </source>
</reference>
<evidence type="ECO:0000259" key="2">
    <source>
        <dbReference type="Pfam" id="PF00892"/>
    </source>
</evidence>
<feature type="transmembrane region" description="Helical" evidence="1">
    <location>
        <begin position="266"/>
        <end position="285"/>
    </location>
</feature>